<feature type="transmembrane region" description="Helical" evidence="1">
    <location>
        <begin position="18"/>
        <end position="37"/>
    </location>
</feature>
<protein>
    <submittedName>
        <fullName evidence="2">Uncharacterized protein</fullName>
    </submittedName>
</protein>
<comment type="caution">
    <text evidence="2">The sequence shown here is derived from an EMBL/GenBank/DDBJ whole genome shotgun (WGS) entry which is preliminary data.</text>
</comment>
<dbReference type="Proteomes" id="UP001157069">
    <property type="component" value="Unassembled WGS sequence"/>
</dbReference>
<name>A0ABQ6JT91_9MICO</name>
<evidence type="ECO:0000313" key="3">
    <source>
        <dbReference type="Proteomes" id="UP001157069"/>
    </source>
</evidence>
<accession>A0ABQ6JT91</accession>
<proteinExistence type="predicted"/>
<keyword evidence="1" id="KW-1133">Transmembrane helix</keyword>
<dbReference type="EMBL" id="BSVA01000001">
    <property type="protein sequence ID" value="GMA90534.1"/>
    <property type="molecule type" value="Genomic_DNA"/>
</dbReference>
<evidence type="ECO:0000256" key="1">
    <source>
        <dbReference type="SAM" id="Phobius"/>
    </source>
</evidence>
<keyword evidence="1" id="KW-0812">Transmembrane</keyword>
<evidence type="ECO:0000313" key="2">
    <source>
        <dbReference type="EMBL" id="GMA90534.1"/>
    </source>
</evidence>
<keyword evidence="1" id="KW-0472">Membrane</keyword>
<gene>
    <name evidence="2" type="ORF">GCM10025869_10630</name>
</gene>
<dbReference type="RefSeq" id="WP_284298354.1">
    <property type="nucleotide sequence ID" value="NZ_BSVA01000001.1"/>
</dbReference>
<sequence length="45" mass="4780">MTVDPALGLALTGTSSPVAWLAAFEAAVLMGGVILLLERRRRRKA</sequence>
<organism evidence="2 3">
    <name type="scientific">Homoserinibacter gongjuensis</name>
    <dbReference type="NCBI Taxonomy" id="1162968"/>
    <lineage>
        <taxon>Bacteria</taxon>
        <taxon>Bacillati</taxon>
        <taxon>Actinomycetota</taxon>
        <taxon>Actinomycetes</taxon>
        <taxon>Micrococcales</taxon>
        <taxon>Microbacteriaceae</taxon>
        <taxon>Homoserinibacter</taxon>
    </lineage>
</organism>
<reference evidence="3" key="1">
    <citation type="journal article" date="2019" name="Int. J. Syst. Evol. Microbiol.">
        <title>The Global Catalogue of Microorganisms (GCM) 10K type strain sequencing project: providing services to taxonomists for standard genome sequencing and annotation.</title>
        <authorList>
            <consortium name="The Broad Institute Genomics Platform"/>
            <consortium name="The Broad Institute Genome Sequencing Center for Infectious Disease"/>
            <person name="Wu L."/>
            <person name="Ma J."/>
        </authorList>
    </citation>
    <scope>NUCLEOTIDE SEQUENCE [LARGE SCALE GENOMIC DNA]</scope>
    <source>
        <strain evidence="3">NBRC 108755</strain>
    </source>
</reference>
<keyword evidence="3" id="KW-1185">Reference proteome</keyword>